<dbReference type="OrthoDB" id="9782972at2"/>
<dbReference type="RefSeq" id="WP_054454029.1">
    <property type="nucleotide sequence ID" value="NZ_LHPH01000008.1"/>
</dbReference>
<dbReference type="Pfam" id="PF01979">
    <property type="entry name" value="Amidohydro_1"/>
    <property type="match status" value="1"/>
</dbReference>
<dbReference type="Proteomes" id="UP000037848">
    <property type="component" value="Unassembled WGS sequence"/>
</dbReference>
<reference evidence="3 4" key="1">
    <citation type="submission" date="2015-08" db="EMBL/GenBank/DDBJ databases">
        <title>Draft Genome Sequence of Pseudoalteromonas porphyrae UCD-SED14.</title>
        <authorList>
            <person name="Coil D.A."/>
            <person name="Jospin G."/>
            <person name="Lee R.D."/>
            <person name="Eisen J.A."/>
        </authorList>
    </citation>
    <scope>NUCLEOTIDE SEQUENCE [LARGE SCALE GENOMIC DNA]</scope>
    <source>
        <strain evidence="3 4">UCD-SED14</strain>
    </source>
</reference>
<evidence type="ECO:0000256" key="1">
    <source>
        <dbReference type="SAM" id="SignalP"/>
    </source>
</evidence>
<dbReference type="InterPro" id="IPR011059">
    <property type="entry name" value="Metal-dep_hydrolase_composite"/>
</dbReference>
<evidence type="ECO:0000259" key="2">
    <source>
        <dbReference type="Pfam" id="PF01979"/>
    </source>
</evidence>
<name>A0A0N0M0H5_9GAMM</name>
<dbReference type="GO" id="GO:0016810">
    <property type="term" value="F:hydrolase activity, acting on carbon-nitrogen (but not peptide) bonds"/>
    <property type="evidence" value="ECO:0007669"/>
    <property type="project" value="InterPro"/>
</dbReference>
<protein>
    <submittedName>
        <fullName evidence="3">Xaa-Pro dipeptidase</fullName>
    </submittedName>
</protein>
<dbReference type="InterPro" id="IPR032466">
    <property type="entry name" value="Metal_Hydrolase"/>
</dbReference>
<feature type="chain" id="PRO_5005855194" evidence="1">
    <location>
        <begin position="24"/>
        <end position="437"/>
    </location>
</feature>
<dbReference type="Gene3D" id="2.30.40.10">
    <property type="entry name" value="Urease, subunit C, domain 1"/>
    <property type="match status" value="1"/>
</dbReference>
<accession>A0A0N0M0H5</accession>
<feature type="signal peptide" evidence="1">
    <location>
        <begin position="1"/>
        <end position="23"/>
    </location>
</feature>
<dbReference type="PATRIC" id="fig|187330.3.peg.3926"/>
<dbReference type="SUPFAM" id="SSF51556">
    <property type="entry name" value="Metallo-dependent hydrolases"/>
    <property type="match status" value="1"/>
</dbReference>
<dbReference type="EMBL" id="LHPH01000008">
    <property type="protein sequence ID" value="KPH63459.1"/>
    <property type="molecule type" value="Genomic_DNA"/>
</dbReference>
<feature type="domain" description="Amidohydrolase-related" evidence="2">
    <location>
        <begin position="82"/>
        <end position="432"/>
    </location>
</feature>
<evidence type="ECO:0000313" key="3">
    <source>
        <dbReference type="EMBL" id="KPH63459.1"/>
    </source>
</evidence>
<gene>
    <name evidence="3" type="ORF">ADS77_09240</name>
</gene>
<sequence length="437" mass="46939">MKQKLLTTLATLSLTLLSPQSIATDTTVIYAGSVLLGAKQTLEKQRTIIIKDNIITDIVKGFPSVVELKLPDAHVFDLKNQFVLPGLIDMHVHVTFERDATVNPHQWLTEYEADNALRSIKYLKRSLDAGFTSVRDLGGNYKVIFPLKRAVERGDITGPRIFAAGNAITATGGHGDLHGYRKEVSDVMTSSLGVCNGADDCRRAVRNVIKNGADVIKITATGGVLSNTAAGVNQQLSDDELAAIVDTAHHLGRKVTAHAHGTQGINAALKAGVDSIEHGSYLTKESMELFNKTNAYLVPTLLAGATVSKEVLSNPNMPTAIADKVREVAPKMEASFKLALKNKVNIAFGTDSGVSRHGLNADEFVLLVKYGMSEKQAIMSATVDAAKLLGQQDRLGQLSVGKQADIISVNGSPLDDITTLKNVQFVMKAGNVYKNQL</sequence>
<dbReference type="PANTHER" id="PTHR43135">
    <property type="entry name" value="ALPHA-D-RIBOSE 1-METHYLPHOSPHONATE 5-TRIPHOSPHATE DIPHOSPHATASE"/>
    <property type="match status" value="1"/>
</dbReference>
<dbReference type="Gene3D" id="3.20.20.140">
    <property type="entry name" value="Metal-dependent hydrolases"/>
    <property type="match status" value="1"/>
</dbReference>
<evidence type="ECO:0000313" key="4">
    <source>
        <dbReference type="Proteomes" id="UP000037848"/>
    </source>
</evidence>
<dbReference type="CDD" id="cd01299">
    <property type="entry name" value="Met_dep_hydrolase_A"/>
    <property type="match status" value="1"/>
</dbReference>
<dbReference type="SUPFAM" id="SSF51338">
    <property type="entry name" value="Composite domain of metallo-dependent hydrolases"/>
    <property type="match status" value="1"/>
</dbReference>
<comment type="caution">
    <text evidence="3">The sequence shown here is derived from an EMBL/GenBank/DDBJ whole genome shotgun (WGS) entry which is preliminary data.</text>
</comment>
<keyword evidence="4" id="KW-1185">Reference proteome</keyword>
<dbReference type="InterPro" id="IPR006680">
    <property type="entry name" value="Amidohydro-rel"/>
</dbReference>
<dbReference type="InterPro" id="IPR051781">
    <property type="entry name" value="Metallo-dep_Hydrolase"/>
</dbReference>
<dbReference type="InterPro" id="IPR057744">
    <property type="entry name" value="OTAase-like"/>
</dbReference>
<proteinExistence type="predicted"/>
<keyword evidence="1" id="KW-0732">Signal</keyword>
<dbReference type="AlphaFoldDB" id="A0A0N0M0H5"/>
<dbReference type="PANTHER" id="PTHR43135:SF3">
    <property type="entry name" value="ALPHA-D-RIBOSE 1-METHYLPHOSPHONATE 5-TRIPHOSPHATE DIPHOSPHATASE"/>
    <property type="match status" value="1"/>
</dbReference>
<organism evidence="3 4">
    <name type="scientific">Pseudoalteromonas porphyrae</name>
    <dbReference type="NCBI Taxonomy" id="187330"/>
    <lineage>
        <taxon>Bacteria</taxon>
        <taxon>Pseudomonadati</taxon>
        <taxon>Pseudomonadota</taxon>
        <taxon>Gammaproteobacteria</taxon>
        <taxon>Alteromonadales</taxon>
        <taxon>Pseudoalteromonadaceae</taxon>
        <taxon>Pseudoalteromonas</taxon>
    </lineage>
</organism>